<protein>
    <submittedName>
        <fullName evidence="1">Uncharacterized protein</fullName>
    </submittedName>
</protein>
<gene>
    <name evidence="1" type="ORF">EKG38_12105</name>
</gene>
<name>A0A431WTF5_9GAMM</name>
<evidence type="ECO:0000313" key="1">
    <source>
        <dbReference type="EMBL" id="RTR38892.1"/>
    </source>
</evidence>
<dbReference type="AlphaFoldDB" id="A0A431WTF5"/>
<reference evidence="1 2" key="1">
    <citation type="submission" date="2018-12" db="EMBL/GenBank/DDBJ databases">
        <authorList>
            <person name="Yu L."/>
        </authorList>
    </citation>
    <scope>NUCLEOTIDE SEQUENCE [LARGE SCALE GENOMIC DNA]</scope>
    <source>
        <strain evidence="1 2">HAW-EB2</strain>
    </source>
</reference>
<evidence type="ECO:0000313" key="2">
    <source>
        <dbReference type="Proteomes" id="UP000267448"/>
    </source>
</evidence>
<organism evidence="1 2">
    <name type="scientific">Shewanella canadensis</name>
    <dbReference type="NCBI Taxonomy" id="271096"/>
    <lineage>
        <taxon>Bacteria</taxon>
        <taxon>Pseudomonadati</taxon>
        <taxon>Pseudomonadota</taxon>
        <taxon>Gammaproteobacteria</taxon>
        <taxon>Alteromonadales</taxon>
        <taxon>Shewanellaceae</taxon>
        <taxon>Shewanella</taxon>
    </lineage>
</organism>
<comment type="caution">
    <text evidence="1">The sequence shown here is derived from an EMBL/GenBank/DDBJ whole genome shotgun (WGS) entry which is preliminary data.</text>
</comment>
<dbReference type="Proteomes" id="UP000267448">
    <property type="component" value="Unassembled WGS sequence"/>
</dbReference>
<accession>A0A431WTF5</accession>
<sequence>MSLTGAIQFLRLQTLTPRYPKHPQIITIVIQNVPLASIEFRKRGVTTNIPADGRGGADTILVGVNRTI</sequence>
<proteinExistence type="predicted"/>
<dbReference type="EMBL" id="RXNU01000005">
    <property type="protein sequence ID" value="RTR38892.1"/>
    <property type="molecule type" value="Genomic_DNA"/>
</dbReference>
<keyword evidence="2" id="KW-1185">Reference proteome</keyword>